<dbReference type="InterPro" id="IPR049139">
    <property type="entry name" value="TERT_C"/>
</dbReference>
<dbReference type="EMBL" id="JAPFRF010000003">
    <property type="protein sequence ID" value="KAJ7338380.1"/>
    <property type="molecule type" value="Genomic_DNA"/>
</dbReference>
<keyword evidence="12" id="KW-0687">Ribonucleoprotein</keyword>
<comment type="function">
    <text evidence="15">Telomerase is a ribonucleoprotein enzyme essential for the replication of chromosome termini in most eukaryotes. It elongates telomeres. It is a reverse transcriptase that adds simple sequence repeats to chromosome ends by copying a template sequence within the RNA component of the enzyme.</text>
</comment>
<evidence type="ECO:0000313" key="19">
    <source>
        <dbReference type="Proteomes" id="UP001142489"/>
    </source>
</evidence>
<evidence type="ECO:0000313" key="18">
    <source>
        <dbReference type="EMBL" id="KAJ7338380.1"/>
    </source>
</evidence>
<dbReference type="SUPFAM" id="SSF56672">
    <property type="entry name" value="DNA/RNA polymerases"/>
    <property type="match status" value="1"/>
</dbReference>
<dbReference type="Gene3D" id="1.10.132.70">
    <property type="match status" value="1"/>
</dbReference>
<comment type="catalytic activity">
    <reaction evidence="14 15">
        <text>DNA(n) + a 2'-deoxyribonucleoside 5'-triphosphate = DNA(n+1) + diphosphate</text>
        <dbReference type="Rhea" id="RHEA:22508"/>
        <dbReference type="Rhea" id="RHEA-COMP:17339"/>
        <dbReference type="Rhea" id="RHEA-COMP:17340"/>
        <dbReference type="ChEBI" id="CHEBI:33019"/>
        <dbReference type="ChEBI" id="CHEBI:61560"/>
        <dbReference type="ChEBI" id="CHEBI:173112"/>
        <dbReference type="EC" id="2.7.7.49"/>
    </reaction>
</comment>
<dbReference type="GO" id="GO:0000333">
    <property type="term" value="C:telomerase catalytic core complex"/>
    <property type="evidence" value="ECO:0007669"/>
    <property type="project" value="TreeGrafter"/>
</dbReference>
<feature type="region of interest" description="Disordered" evidence="16">
    <location>
        <begin position="478"/>
        <end position="506"/>
    </location>
</feature>
<proteinExistence type="inferred from homology"/>
<dbReference type="CDD" id="cd01648">
    <property type="entry name" value="TERT"/>
    <property type="match status" value="1"/>
</dbReference>
<evidence type="ECO:0000256" key="15">
    <source>
        <dbReference type="RuleBase" id="RU365061"/>
    </source>
</evidence>
<dbReference type="Pfam" id="PF21399">
    <property type="entry name" value="TERT_C"/>
    <property type="match status" value="1"/>
</dbReference>
<keyword evidence="4 15" id="KW-0158">Chromosome</keyword>
<keyword evidence="5 15" id="KW-0808">Transferase</keyword>
<evidence type="ECO:0000256" key="5">
    <source>
        <dbReference type="ARBA" id="ARBA00022679"/>
    </source>
</evidence>
<comment type="similarity">
    <text evidence="1 15">Belongs to the reverse transcriptase family. Telomerase subfamily.</text>
</comment>
<feature type="compositionally biased region" description="Basic and acidic residues" evidence="16">
    <location>
        <begin position="530"/>
        <end position="548"/>
    </location>
</feature>
<dbReference type="FunFam" id="1.10.357.90:FF:000001">
    <property type="entry name" value="Telomerase reverse transcriptase"/>
    <property type="match status" value="1"/>
</dbReference>
<evidence type="ECO:0000256" key="8">
    <source>
        <dbReference type="ARBA" id="ARBA00022842"/>
    </source>
</evidence>
<evidence type="ECO:0000256" key="10">
    <source>
        <dbReference type="ARBA" id="ARBA00022918"/>
    </source>
</evidence>
<dbReference type="PROSITE" id="PS50878">
    <property type="entry name" value="RT_POL"/>
    <property type="match status" value="1"/>
</dbReference>
<dbReference type="Pfam" id="PF00078">
    <property type="entry name" value="RVT_1"/>
    <property type="match status" value="1"/>
</dbReference>
<organism evidence="18 19">
    <name type="scientific">Phrynocephalus forsythii</name>
    <dbReference type="NCBI Taxonomy" id="171643"/>
    <lineage>
        <taxon>Eukaryota</taxon>
        <taxon>Metazoa</taxon>
        <taxon>Chordata</taxon>
        <taxon>Craniata</taxon>
        <taxon>Vertebrata</taxon>
        <taxon>Euteleostomi</taxon>
        <taxon>Lepidosauria</taxon>
        <taxon>Squamata</taxon>
        <taxon>Bifurcata</taxon>
        <taxon>Unidentata</taxon>
        <taxon>Episquamata</taxon>
        <taxon>Toxicofera</taxon>
        <taxon>Iguania</taxon>
        <taxon>Acrodonta</taxon>
        <taxon>Agamidae</taxon>
        <taxon>Agaminae</taxon>
        <taxon>Phrynocephalus</taxon>
    </lineage>
</organism>
<feature type="compositionally biased region" description="Low complexity" evidence="16">
    <location>
        <begin position="357"/>
        <end position="366"/>
    </location>
</feature>
<evidence type="ECO:0000256" key="14">
    <source>
        <dbReference type="ARBA" id="ARBA00048173"/>
    </source>
</evidence>
<feature type="region of interest" description="Disordered" evidence="16">
    <location>
        <begin position="283"/>
        <end position="306"/>
    </location>
</feature>
<accession>A0A9Q0Y0U9</accession>
<feature type="compositionally biased region" description="Basic and acidic residues" evidence="16">
    <location>
        <begin position="488"/>
        <end position="497"/>
    </location>
</feature>
<dbReference type="GO" id="GO:0003720">
    <property type="term" value="F:telomerase activity"/>
    <property type="evidence" value="ECO:0007669"/>
    <property type="project" value="InterPro"/>
</dbReference>
<keyword evidence="9 15" id="KW-0779">Telomere</keyword>
<feature type="region of interest" description="Disordered" evidence="16">
    <location>
        <begin position="340"/>
        <end position="366"/>
    </location>
</feature>
<gene>
    <name evidence="18" type="ORF">JRQ81_011687</name>
</gene>
<dbReference type="OrthoDB" id="289721at2759"/>
<evidence type="ECO:0000256" key="9">
    <source>
        <dbReference type="ARBA" id="ARBA00022895"/>
    </source>
</evidence>
<feature type="compositionally biased region" description="Polar residues" evidence="16">
    <location>
        <begin position="340"/>
        <end position="350"/>
    </location>
</feature>
<dbReference type="PANTHER" id="PTHR12066:SF0">
    <property type="entry name" value="TELOMERASE REVERSE TRANSCRIPTASE"/>
    <property type="match status" value="1"/>
</dbReference>
<dbReference type="GO" id="GO:0046872">
    <property type="term" value="F:metal ion binding"/>
    <property type="evidence" value="ECO:0007669"/>
    <property type="project" value="UniProtKB-KW"/>
</dbReference>
<feature type="compositionally biased region" description="Basic residues" evidence="16">
    <location>
        <begin position="292"/>
        <end position="306"/>
    </location>
</feature>
<dbReference type="GO" id="GO:0070034">
    <property type="term" value="F:telomerase RNA binding"/>
    <property type="evidence" value="ECO:0007669"/>
    <property type="project" value="TreeGrafter"/>
</dbReference>
<dbReference type="Pfam" id="PF12009">
    <property type="entry name" value="Telomerase_RBD"/>
    <property type="match status" value="1"/>
</dbReference>
<dbReference type="InterPro" id="IPR043502">
    <property type="entry name" value="DNA/RNA_pol_sf"/>
</dbReference>
<dbReference type="Proteomes" id="UP001142489">
    <property type="component" value="Unassembled WGS sequence"/>
</dbReference>
<evidence type="ECO:0000256" key="11">
    <source>
        <dbReference type="ARBA" id="ARBA00023242"/>
    </source>
</evidence>
<keyword evidence="8 15" id="KW-0460">Magnesium</keyword>
<dbReference type="InterPro" id="IPR003545">
    <property type="entry name" value="Telomerase_RT"/>
</dbReference>
<evidence type="ECO:0000256" key="6">
    <source>
        <dbReference type="ARBA" id="ARBA00022695"/>
    </source>
</evidence>
<dbReference type="FunFam" id="3.30.70.2630:FF:000001">
    <property type="entry name" value="Telomerase reverse transcriptase"/>
    <property type="match status" value="1"/>
</dbReference>
<name>A0A9Q0Y0U9_9SAUR</name>
<dbReference type="GO" id="GO:0042162">
    <property type="term" value="F:telomeric DNA binding"/>
    <property type="evidence" value="ECO:0007669"/>
    <property type="project" value="TreeGrafter"/>
</dbReference>
<evidence type="ECO:0000256" key="2">
    <source>
        <dbReference type="ARBA" id="ARBA00012493"/>
    </source>
</evidence>
<evidence type="ECO:0000256" key="4">
    <source>
        <dbReference type="ARBA" id="ARBA00022454"/>
    </source>
</evidence>
<keyword evidence="10 15" id="KW-0695">RNA-directed DNA polymerase</keyword>
<keyword evidence="11 15" id="KW-0539">Nucleus</keyword>
<keyword evidence="19" id="KW-1185">Reference proteome</keyword>
<dbReference type="GO" id="GO:0007004">
    <property type="term" value="P:telomere maintenance via telomerase"/>
    <property type="evidence" value="ECO:0007669"/>
    <property type="project" value="TreeGrafter"/>
</dbReference>
<dbReference type="AlphaFoldDB" id="A0A9Q0Y0U9"/>
<comment type="subcellular location">
    <subcellularLocation>
        <location evidence="15">Nucleus</location>
    </subcellularLocation>
    <subcellularLocation>
        <location evidence="15">Chromosome</location>
        <location evidence="15">Telomere</location>
    </subcellularLocation>
</comment>
<dbReference type="SMART" id="SM00975">
    <property type="entry name" value="Telomerase_RBD"/>
    <property type="match status" value="1"/>
</dbReference>
<dbReference type="InterPro" id="IPR021891">
    <property type="entry name" value="Telomerase_RBD"/>
</dbReference>
<dbReference type="PRINTS" id="PR01365">
    <property type="entry name" value="TELOMERASERT"/>
</dbReference>
<reference evidence="18" key="1">
    <citation type="journal article" date="2023" name="DNA Res.">
        <title>Chromosome-level genome assembly of Phrynocephalus forsythii using third-generation DNA sequencing and Hi-C analysis.</title>
        <authorList>
            <person name="Qi Y."/>
            <person name="Zhao W."/>
            <person name="Zhao Y."/>
            <person name="Niu C."/>
            <person name="Cao S."/>
            <person name="Zhang Y."/>
        </authorList>
    </citation>
    <scope>NUCLEOTIDE SEQUENCE</scope>
    <source>
        <tissue evidence="18">Muscle</tissue>
    </source>
</reference>
<feature type="region of interest" description="Disordered" evidence="16">
    <location>
        <begin position="530"/>
        <end position="555"/>
    </location>
</feature>
<evidence type="ECO:0000256" key="1">
    <source>
        <dbReference type="ARBA" id="ARBA00008001"/>
    </source>
</evidence>
<dbReference type="GO" id="GO:0000781">
    <property type="term" value="C:chromosome, telomeric region"/>
    <property type="evidence" value="ECO:0007669"/>
    <property type="project" value="UniProtKB-SubCell"/>
</dbReference>
<evidence type="ECO:0000256" key="7">
    <source>
        <dbReference type="ARBA" id="ARBA00022723"/>
    </source>
</evidence>
<dbReference type="EC" id="2.7.7.49" evidence="2 15"/>
<evidence type="ECO:0000256" key="12">
    <source>
        <dbReference type="ARBA" id="ARBA00023274"/>
    </source>
</evidence>
<sequence>MGRLRRWAGVRGLLRRLYAEVLPLETFVRRLQERAEGEVPPEPLVQDGDPACYRQLVERCLVGRAPGCKALPARVAFQQISNQSDVVARVIRRLCEKNKKNILTFGYSLMKENTYQLPCMPNIYSYLPNYTTETIRENLLWELILSRVGDDVMMYLLEHCALFMLVPPSCCYQMCGQPIYDLAVRNVTWSPAFSRQRYPRTTHSTLSGYSRRRFRSCGKILATGHWKKGKSRKQKSSKTQKPLDCDYQQTSMSCGFGEMKSIVSQPVTRTSVCRENEQKSDQCQHTSLTTPLRKRKRAGRRHKGAKRVKLTEIKLASEGCAKSHREDELIAVKSVGDTCSEQPSTTQMASGENDCETYGSKSTGNSNSKSVRFIHFERSFLLYCRRQLKECLPKSFVLNRLKSFPLGGRQLVEAIFFDSKILKRPDNTNPVSLDKRKKRLPKRYWQMRGLFQQLLKNHAKCPYLKVLRKNCPVLVSERVQNSTEGESDPPKGHREGESASQSCQDSTLKNFVTPVPEGLNPFPGTLEEELRKSENDELKGKDNEKQTSRDSSSSGLMELLRQHSSHSQVYMFVRECLERVVPADLWGSSHNKRRFYRNVKKFISLGKFARFSLQELLWRMRVKDCVWLRLTKDPGCVVSASEHHILQELMAKFLYWLMDSYVAELLRSFFYITETMFQKNLLFFFRKSVWSQLESIGIGKHLDKVHLRVLSEEEIKALQKKKCVPMASKLRFIPKPNGLRPVVKLKSVVGAETFGKNADKKNQYFNTQLKNLFSVLDYERMKNPALVGSSMFGKDDIYAVWKKFVSKVLESHDALPRFYFVKADVTGAYDTIPHDKLVEVISRALSPGKTTYRFRRYAIIIQTRNGLIRRYYKRHVSTSKEFIPDMKQFVTHLQEGASLRNAVVVEQSVSLTESNSNLKEFFLQFINNSILKITDRYYVQSCGIPQGSILSTLLCNFCYGDMENKLLQGVEKDGILMRLTDDFLLVTPHLPQAKMFLRTLATGIPEYGFIINPAKTMVNFPFDDDIPGCSEFKQLPARCVIPWCGFLIDTQTLEVYCDFSSYACTSIRSSLSFNSTTKAGVSMRNKLLAVLKLKCHSLFIDLQINSLRTVCINIYKILLLQAYRFHACVLQLPFNQKIKNNPNFFLKIISDTASCCFSILKAKNPDISFPPTGTSAVLTYKAVQWLTYRAFRIKLKNHKVIYKCLLAPLIRGEERLIRRFPNTTAQFLTEVTEPSLCEDFKAILD</sequence>
<evidence type="ECO:0000256" key="3">
    <source>
        <dbReference type="ARBA" id="ARBA00016182"/>
    </source>
</evidence>
<evidence type="ECO:0000256" key="13">
    <source>
        <dbReference type="ARBA" id="ARBA00032044"/>
    </source>
</evidence>
<evidence type="ECO:0000256" key="16">
    <source>
        <dbReference type="SAM" id="MobiDB-lite"/>
    </source>
</evidence>
<dbReference type="Gene3D" id="1.10.357.90">
    <property type="match status" value="1"/>
</dbReference>
<dbReference type="InterPro" id="IPR000477">
    <property type="entry name" value="RT_dom"/>
</dbReference>
<feature type="domain" description="Reverse transcriptase" evidence="17">
    <location>
        <begin position="714"/>
        <end position="1048"/>
    </location>
</feature>
<dbReference type="PANTHER" id="PTHR12066">
    <property type="entry name" value="TELOMERASE REVERSE TRANSCRIPTASE"/>
    <property type="match status" value="1"/>
</dbReference>
<dbReference type="Gene3D" id="3.30.70.2630">
    <property type="match status" value="1"/>
</dbReference>
<evidence type="ECO:0000259" key="17">
    <source>
        <dbReference type="PROSITE" id="PS50878"/>
    </source>
</evidence>
<protein>
    <recommendedName>
        <fullName evidence="3 15">Telomerase reverse transcriptase</fullName>
        <ecNumber evidence="2 15">2.7.7.49</ecNumber>
    </recommendedName>
    <alternativeName>
        <fullName evidence="13 15">Telomerase catalytic subunit</fullName>
    </alternativeName>
</protein>
<keyword evidence="6 15" id="KW-0548">Nucleotidyltransferase</keyword>
<comment type="caution">
    <text evidence="18">The sequence shown here is derived from an EMBL/GenBank/DDBJ whole genome shotgun (WGS) entry which is preliminary data.</text>
</comment>
<keyword evidence="7 15" id="KW-0479">Metal-binding</keyword>